<evidence type="ECO:0000256" key="3">
    <source>
        <dbReference type="ARBA" id="ARBA00023163"/>
    </source>
</evidence>
<keyword evidence="6" id="KW-0238">DNA-binding</keyword>
<evidence type="ECO:0000256" key="5">
    <source>
        <dbReference type="SAM" id="MobiDB-lite"/>
    </source>
</evidence>
<evidence type="ECO:0000256" key="4">
    <source>
        <dbReference type="ARBA" id="ARBA00023242"/>
    </source>
</evidence>
<dbReference type="GO" id="GO:0005634">
    <property type="term" value="C:nucleus"/>
    <property type="evidence" value="ECO:0007669"/>
    <property type="project" value="UniProtKB-SubCell"/>
</dbReference>
<dbReference type="NCBIfam" id="TIGR01557">
    <property type="entry name" value="myb_SHAQKYF"/>
    <property type="match status" value="1"/>
</dbReference>
<keyword evidence="3" id="KW-0804">Transcription</keyword>
<accession>A0A1Q3C3A7</accession>
<dbReference type="OrthoDB" id="551907at2759"/>
<evidence type="ECO:0000313" key="7">
    <source>
        <dbReference type="Proteomes" id="UP000187406"/>
    </source>
</evidence>
<dbReference type="InParanoid" id="A0A1Q3C3A7"/>
<keyword evidence="7" id="KW-1185">Reference proteome</keyword>
<dbReference type="GO" id="GO:0003700">
    <property type="term" value="F:DNA-binding transcription factor activity"/>
    <property type="evidence" value="ECO:0007669"/>
    <property type="project" value="InterPro"/>
</dbReference>
<sequence>KSFIILSSAPFTSPTSPQRRRTQALIGVVHRDIKPRITSCSIVWGGFRVGTVEEAKAKEREMYPRMIQQPHHEEMQQQNQNHGGGSVEPFLDLTSDPKPRLRWTADLHDRFVDAVNQLGGPNSSTKNLSNCHDSYLMLGRCPSTCRGASK</sequence>
<keyword evidence="4" id="KW-0539">Nucleus</keyword>
<evidence type="ECO:0000256" key="2">
    <source>
        <dbReference type="ARBA" id="ARBA00023015"/>
    </source>
</evidence>
<evidence type="ECO:0000313" key="6">
    <source>
        <dbReference type="EMBL" id="GAV74602.1"/>
    </source>
</evidence>
<dbReference type="PANTHER" id="PTHR31499:SF43">
    <property type="entry name" value="MYB FAMILY TRANSCRIPTION FACTOR APL"/>
    <property type="match status" value="1"/>
</dbReference>
<comment type="caution">
    <text evidence="6">The sequence shown here is derived from an EMBL/GenBank/DDBJ whole genome shotgun (WGS) entry which is preliminary data.</text>
</comment>
<feature type="region of interest" description="Disordered" evidence="5">
    <location>
        <begin position="69"/>
        <end position="91"/>
    </location>
</feature>
<dbReference type="GO" id="GO:0003677">
    <property type="term" value="F:DNA binding"/>
    <property type="evidence" value="ECO:0007669"/>
    <property type="project" value="UniProtKB-KW"/>
</dbReference>
<dbReference type="STRING" id="3775.A0A1Q3C3A7"/>
<feature type="non-terminal residue" evidence="6">
    <location>
        <position position="1"/>
    </location>
</feature>
<dbReference type="InterPro" id="IPR046955">
    <property type="entry name" value="PHR1-like"/>
</dbReference>
<evidence type="ECO:0000256" key="1">
    <source>
        <dbReference type="ARBA" id="ARBA00004123"/>
    </source>
</evidence>
<dbReference type="PANTHER" id="PTHR31499">
    <property type="entry name" value="MYB FAMILY TRANSCRIPTION FACTOR PHL11"/>
    <property type="match status" value="1"/>
</dbReference>
<dbReference type="InterPro" id="IPR006447">
    <property type="entry name" value="Myb_dom_plants"/>
</dbReference>
<keyword evidence="2" id="KW-0805">Transcription regulation</keyword>
<comment type="subcellular location">
    <subcellularLocation>
        <location evidence="1">Nucleus</location>
    </subcellularLocation>
</comment>
<dbReference type="EMBL" id="BDDD01001253">
    <property type="protein sequence ID" value="GAV74602.1"/>
    <property type="molecule type" value="Genomic_DNA"/>
</dbReference>
<reference evidence="7" key="1">
    <citation type="submission" date="2016-04" db="EMBL/GenBank/DDBJ databases">
        <title>Cephalotus genome sequencing.</title>
        <authorList>
            <person name="Fukushima K."/>
            <person name="Hasebe M."/>
            <person name="Fang X."/>
        </authorList>
    </citation>
    <scope>NUCLEOTIDE SEQUENCE [LARGE SCALE GENOMIC DNA]</scope>
    <source>
        <strain evidence="7">cv. St1</strain>
    </source>
</reference>
<protein>
    <submittedName>
        <fullName evidence="6">Myb_DNA-binding domain-containing protein</fullName>
    </submittedName>
</protein>
<dbReference type="Proteomes" id="UP000187406">
    <property type="component" value="Unassembled WGS sequence"/>
</dbReference>
<name>A0A1Q3C3A7_CEPFO</name>
<gene>
    <name evidence="6" type="ORF">CFOL_v3_18082</name>
</gene>
<dbReference type="InterPro" id="IPR009057">
    <property type="entry name" value="Homeodomain-like_sf"/>
</dbReference>
<dbReference type="AlphaFoldDB" id="A0A1Q3C3A7"/>
<organism evidence="6 7">
    <name type="scientific">Cephalotus follicularis</name>
    <name type="common">Albany pitcher plant</name>
    <dbReference type="NCBI Taxonomy" id="3775"/>
    <lineage>
        <taxon>Eukaryota</taxon>
        <taxon>Viridiplantae</taxon>
        <taxon>Streptophyta</taxon>
        <taxon>Embryophyta</taxon>
        <taxon>Tracheophyta</taxon>
        <taxon>Spermatophyta</taxon>
        <taxon>Magnoliopsida</taxon>
        <taxon>eudicotyledons</taxon>
        <taxon>Gunneridae</taxon>
        <taxon>Pentapetalae</taxon>
        <taxon>rosids</taxon>
        <taxon>fabids</taxon>
        <taxon>Oxalidales</taxon>
        <taxon>Cephalotaceae</taxon>
        <taxon>Cephalotus</taxon>
    </lineage>
</organism>
<dbReference type="Gene3D" id="1.10.10.60">
    <property type="entry name" value="Homeodomain-like"/>
    <property type="match status" value="1"/>
</dbReference>
<dbReference type="SUPFAM" id="SSF46689">
    <property type="entry name" value="Homeodomain-like"/>
    <property type="match status" value="1"/>
</dbReference>
<proteinExistence type="predicted"/>